<gene>
    <name evidence="2" type="ORF">KI387_012850</name>
</gene>
<sequence length="68" mass="7981">MEVMQTFLPHSGRNFVPPLKRVHEESPEEEGEGGIDHLRKKKMYYRRRNIDDGVETSQPPKDSIEETK</sequence>
<keyword evidence="3" id="KW-1185">Reference proteome</keyword>
<protein>
    <submittedName>
        <fullName evidence="2">Uncharacterized protein</fullName>
    </submittedName>
</protein>
<comment type="caution">
    <text evidence="2">The sequence shown here is derived from an EMBL/GenBank/DDBJ whole genome shotgun (WGS) entry which is preliminary data.</text>
</comment>
<proteinExistence type="predicted"/>
<dbReference type="AlphaFoldDB" id="A0AA38CPL6"/>
<evidence type="ECO:0000313" key="3">
    <source>
        <dbReference type="Proteomes" id="UP000824469"/>
    </source>
</evidence>
<accession>A0AA38CPL6</accession>
<dbReference type="EMBL" id="JAHRHJ020000009">
    <property type="protein sequence ID" value="KAH9301267.1"/>
    <property type="molecule type" value="Genomic_DNA"/>
</dbReference>
<feature type="region of interest" description="Disordered" evidence="1">
    <location>
        <begin position="1"/>
        <end position="68"/>
    </location>
</feature>
<organism evidence="2 3">
    <name type="scientific">Taxus chinensis</name>
    <name type="common">Chinese yew</name>
    <name type="synonym">Taxus wallichiana var. chinensis</name>
    <dbReference type="NCBI Taxonomy" id="29808"/>
    <lineage>
        <taxon>Eukaryota</taxon>
        <taxon>Viridiplantae</taxon>
        <taxon>Streptophyta</taxon>
        <taxon>Embryophyta</taxon>
        <taxon>Tracheophyta</taxon>
        <taxon>Spermatophyta</taxon>
        <taxon>Pinopsida</taxon>
        <taxon>Pinidae</taxon>
        <taxon>Conifers II</taxon>
        <taxon>Cupressales</taxon>
        <taxon>Taxaceae</taxon>
        <taxon>Taxus</taxon>
    </lineage>
</organism>
<evidence type="ECO:0000313" key="2">
    <source>
        <dbReference type="EMBL" id="KAH9301267.1"/>
    </source>
</evidence>
<feature type="non-terminal residue" evidence="2">
    <location>
        <position position="68"/>
    </location>
</feature>
<evidence type="ECO:0000256" key="1">
    <source>
        <dbReference type="SAM" id="MobiDB-lite"/>
    </source>
</evidence>
<feature type="compositionally biased region" description="Basic residues" evidence="1">
    <location>
        <begin position="38"/>
        <end position="47"/>
    </location>
</feature>
<dbReference type="Proteomes" id="UP000824469">
    <property type="component" value="Unassembled WGS sequence"/>
</dbReference>
<reference evidence="2 3" key="1">
    <citation type="journal article" date="2021" name="Nat. Plants">
        <title>The Taxus genome provides insights into paclitaxel biosynthesis.</title>
        <authorList>
            <person name="Xiong X."/>
            <person name="Gou J."/>
            <person name="Liao Q."/>
            <person name="Li Y."/>
            <person name="Zhou Q."/>
            <person name="Bi G."/>
            <person name="Li C."/>
            <person name="Du R."/>
            <person name="Wang X."/>
            <person name="Sun T."/>
            <person name="Guo L."/>
            <person name="Liang H."/>
            <person name="Lu P."/>
            <person name="Wu Y."/>
            <person name="Zhang Z."/>
            <person name="Ro D.K."/>
            <person name="Shang Y."/>
            <person name="Huang S."/>
            <person name="Yan J."/>
        </authorList>
    </citation>
    <scope>NUCLEOTIDE SEQUENCE [LARGE SCALE GENOMIC DNA]</scope>
    <source>
        <strain evidence="2">Ta-2019</strain>
    </source>
</reference>
<name>A0AA38CPL6_TAXCH</name>